<evidence type="ECO:0000313" key="10">
    <source>
        <dbReference type="EMBL" id="NLR93372.1"/>
    </source>
</evidence>
<comment type="similarity">
    <text evidence="1">Belongs to the glycosyl hydrolase 2 family.</text>
</comment>
<organism evidence="10 11">
    <name type="scientific">Flammeovirga agarivorans</name>
    <dbReference type="NCBI Taxonomy" id="2726742"/>
    <lineage>
        <taxon>Bacteria</taxon>
        <taxon>Pseudomonadati</taxon>
        <taxon>Bacteroidota</taxon>
        <taxon>Cytophagia</taxon>
        <taxon>Cytophagales</taxon>
        <taxon>Flammeovirgaceae</taxon>
        <taxon>Flammeovirga</taxon>
    </lineage>
</organism>
<dbReference type="PANTHER" id="PTHR42732">
    <property type="entry name" value="BETA-GALACTOSIDASE"/>
    <property type="match status" value="1"/>
</dbReference>
<sequence length="968" mass="109712">MKLIKSIKGMLIFVSILLTNGLIAQTTTQLQKARVKLDINEQWTFYRGELNEQEVTSTTFDDSKWEVVNVPHSMKLSSNELDNSTDTSYQRTFHRYIGWYRKELKVQANASQKVYLEFEGAHQHTKLWVNGKYVGEDMVSGFTPFHFDVTDFFHKDGKANTIVLSVDNRLNPNIPPDGDRRDYILYSGLYRDVYLVVKNPLHLTFDWEDKYAGVYITTPSVAKNNATVSIRSTVRNEQKSAVSTTVVQRIIDQDGYVIAKMTSEKEVGPNTEYTFNQTAGITENLHSWSIDDPYLYRVQTIVYQNDQVMDMVENPLGIRKFDFIDGEGFLLNGENIELIGVNKHQQYPFVGDAVANSLHRKDAEQFKEAGYNVVRLAHYPHDNSFVEACDELGILLIEEAPSWIHFVEGEWFDNLEEATRIMIRNHRNHPSILMWSGGLNHRGPVERLHYACKEEDPTRMTGSNGAPWTGPVHSGICDIYTPMDYQNTPVTEDDFSFLCEHGSSKDALTNQFEVSKSRASANRFGVALWTAHDYFSFQKDWGMQPRRPFSIYRVPNPVNYWYKSELTKTPMVYIADERASTDTKIVVFSNCDEVELYNNGQLVAKQKPDSDPNRSFCNSPSYTFTLNSEKGDLKAKGLIRGVEVADYTLNKYGKAYQLKLEIEEQNKTMVASGSDMRMVRAYILDKDGNHVIGDQSLVSFKIEGEGILVGDAEIGANPNKAYWGTASIVLKSTLTAGNFKITAKAKGLKSSTIEGKTLPYNRDIRQQNIAEVYDFPIVKVDMGGDDQLLQFDWYRWDGTNSSTFTLKDYDNAEVTVSSKQENQWTTAFGLLGNQPYLAMDGVIVDGKDELSITFKNLPKGTYDLKTYHHSIKVLAKVKGNAILEKKLNTYQINVEDALGKRIAVPAIEPTSGTKLRNLFPAKANYSITSDGKSEIKVIIKNYAQDIPVVLNGFEITKKNKTQITKQTL</sequence>
<dbReference type="AlphaFoldDB" id="A0A7X8SND4"/>
<feature type="domain" description="Glycoside hydrolase family 2" evidence="9">
    <location>
        <begin position="660"/>
        <end position="754"/>
    </location>
</feature>
<reference evidence="10 11" key="1">
    <citation type="submission" date="2020-04" db="EMBL/GenBank/DDBJ databases">
        <title>Flammeovirga sp. SR4, a novel species isolated from seawater.</title>
        <authorList>
            <person name="Wang X."/>
        </authorList>
    </citation>
    <scope>NUCLEOTIDE SEQUENCE [LARGE SCALE GENOMIC DNA]</scope>
    <source>
        <strain evidence="10 11">SR4</strain>
    </source>
</reference>
<dbReference type="SUPFAM" id="SSF49303">
    <property type="entry name" value="beta-Galactosidase/glucuronidase domain"/>
    <property type="match status" value="1"/>
</dbReference>
<evidence type="ECO:0000259" key="6">
    <source>
        <dbReference type="Pfam" id="PF02836"/>
    </source>
</evidence>
<keyword evidence="3" id="KW-0326">Glycosidase</keyword>
<dbReference type="Gene3D" id="3.20.20.80">
    <property type="entry name" value="Glycosidases"/>
    <property type="match status" value="1"/>
</dbReference>
<dbReference type="Gene3D" id="2.60.40.10">
    <property type="entry name" value="Immunoglobulins"/>
    <property type="match status" value="3"/>
</dbReference>
<name>A0A7X8SND4_9BACT</name>
<evidence type="ECO:0000313" key="11">
    <source>
        <dbReference type="Proteomes" id="UP000585050"/>
    </source>
</evidence>
<dbReference type="InterPro" id="IPR051913">
    <property type="entry name" value="GH2_Domain-Containing"/>
</dbReference>
<dbReference type="Pfam" id="PF02837">
    <property type="entry name" value="Glyco_hydro_2_N"/>
    <property type="match status" value="1"/>
</dbReference>
<feature type="domain" description="Glycosyl hydrolases family 2 sugar binding" evidence="7">
    <location>
        <begin position="97"/>
        <end position="197"/>
    </location>
</feature>
<evidence type="ECO:0000259" key="9">
    <source>
        <dbReference type="Pfam" id="PF18565"/>
    </source>
</evidence>
<dbReference type="SUPFAM" id="SSF51445">
    <property type="entry name" value="(Trans)glycosidases"/>
    <property type="match status" value="1"/>
</dbReference>
<comment type="caution">
    <text evidence="10">The sequence shown here is derived from an EMBL/GenBank/DDBJ whole genome shotgun (WGS) entry which is preliminary data.</text>
</comment>
<dbReference type="Proteomes" id="UP000585050">
    <property type="component" value="Unassembled WGS sequence"/>
</dbReference>
<accession>A0A7X8SND4</accession>
<dbReference type="GO" id="GO:0004553">
    <property type="term" value="F:hydrolase activity, hydrolyzing O-glycosyl compounds"/>
    <property type="evidence" value="ECO:0007669"/>
    <property type="project" value="InterPro"/>
</dbReference>
<evidence type="ECO:0000256" key="1">
    <source>
        <dbReference type="ARBA" id="ARBA00007401"/>
    </source>
</evidence>
<feature type="signal peptide" evidence="4">
    <location>
        <begin position="1"/>
        <end position="24"/>
    </location>
</feature>
<dbReference type="Pfam" id="PF02836">
    <property type="entry name" value="Glyco_hydro_2_C"/>
    <property type="match status" value="1"/>
</dbReference>
<dbReference type="InterPro" id="IPR013783">
    <property type="entry name" value="Ig-like_fold"/>
</dbReference>
<feature type="chain" id="PRO_5031302705" evidence="4">
    <location>
        <begin position="25"/>
        <end position="968"/>
    </location>
</feature>
<feature type="domain" description="Glycoside hydrolase family 2 immunoglobulin-like beta-sandwich" evidence="5">
    <location>
        <begin position="217"/>
        <end position="319"/>
    </location>
</feature>
<dbReference type="InterPro" id="IPR006104">
    <property type="entry name" value="Glyco_hydro_2_N"/>
</dbReference>
<dbReference type="InterPro" id="IPR036156">
    <property type="entry name" value="Beta-gal/glucu_dom_sf"/>
</dbReference>
<dbReference type="RefSeq" id="WP_168884083.1">
    <property type="nucleotide sequence ID" value="NZ_JABAIL010000006.1"/>
</dbReference>
<evidence type="ECO:0000256" key="2">
    <source>
        <dbReference type="ARBA" id="ARBA00022801"/>
    </source>
</evidence>
<evidence type="ECO:0000259" key="8">
    <source>
        <dbReference type="Pfam" id="PF16355"/>
    </source>
</evidence>
<evidence type="ECO:0000259" key="5">
    <source>
        <dbReference type="Pfam" id="PF00703"/>
    </source>
</evidence>
<evidence type="ECO:0000256" key="3">
    <source>
        <dbReference type="ARBA" id="ARBA00023295"/>
    </source>
</evidence>
<feature type="domain" description="Glycoside hydrolase family 2 catalytic" evidence="6">
    <location>
        <begin position="326"/>
        <end position="487"/>
    </location>
</feature>
<dbReference type="GO" id="GO:0005975">
    <property type="term" value="P:carbohydrate metabolic process"/>
    <property type="evidence" value="ECO:0007669"/>
    <property type="project" value="InterPro"/>
</dbReference>
<feature type="domain" description="DUF4982" evidence="8">
    <location>
        <begin position="582"/>
        <end position="645"/>
    </location>
</feature>
<dbReference type="EMBL" id="JABAIL010000006">
    <property type="protein sequence ID" value="NLR93372.1"/>
    <property type="molecule type" value="Genomic_DNA"/>
</dbReference>
<evidence type="ECO:0000259" key="7">
    <source>
        <dbReference type="Pfam" id="PF02837"/>
    </source>
</evidence>
<dbReference type="PRINTS" id="PR00132">
    <property type="entry name" value="GLHYDRLASE2"/>
</dbReference>
<dbReference type="InterPro" id="IPR040605">
    <property type="entry name" value="Glyco_hydro2_dom5"/>
</dbReference>
<dbReference type="Pfam" id="PF18565">
    <property type="entry name" value="Glyco_hydro2_C5"/>
    <property type="match status" value="1"/>
</dbReference>
<proteinExistence type="inferred from homology"/>
<keyword evidence="2" id="KW-0378">Hydrolase</keyword>
<dbReference type="Gene3D" id="2.60.120.260">
    <property type="entry name" value="Galactose-binding domain-like"/>
    <property type="match status" value="1"/>
</dbReference>
<protein>
    <submittedName>
        <fullName evidence="10">DUF4982 domain-containing protein</fullName>
    </submittedName>
</protein>
<keyword evidence="4" id="KW-0732">Signal</keyword>
<dbReference type="InterPro" id="IPR008979">
    <property type="entry name" value="Galactose-bd-like_sf"/>
</dbReference>
<dbReference type="Pfam" id="PF16355">
    <property type="entry name" value="DUF4982"/>
    <property type="match status" value="1"/>
</dbReference>
<dbReference type="Pfam" id="PF00703">
    <property type="entry name" value="Glyco_hydro_2"/>
    <property type="match status" value="1"/>
</dbReference>
<dbReference type="PANTHER" id="PTHR42732:SF1">
    <property type="entry name" value="BETA-MANNOSIDASE"/>
    <property type="match status" value="1"/>
</dbReference>
<gene>
    <name evidence="10" type="ORF">HGP29_19405</name>
</gene>
<dbReference type="InterPro" id="IPR006103">
    <property type="entry name" value="Glyco_hydro_2_cat"/>
</dbReference>
<dbReference type="InterPro" id="IPR006101">
    <property type="entry name" value="Glyco_hydro_2"/>
</dbReference>
<dbReference type="InterPro" id="IPR017853">
    <property type="entry name" value="GH"/>
</dbReference>
<dbReference type="SUPFAM" id="SSF49785">
    <property type="entry name" value="Galactose-binding domain-like"/>
    <property type="match status" value="1"/>
</dbReference>
<dbReference type="InterPro" id="IPR006102">
    <property type="entry name" value="Ig-like_GH2"/>
</dbReference>
<evidence type="ECO:0000256" key="4">
    <source>
        <dbReference type="SAM" id="SignalP"/>
    </source>
</evidence>
<keyword evidence="11" id="KW-1185">Reference proteome</keyword>
<dbReference type="InterPro" id="IPR032311">
    <property type="entry name" value="DUF4982"/>
</dbReference>